<feature type="chain" id="PRO_5011004400" evidence="1">
    <location>
        <begin position="21"/>
        <end position="229"/>
    </location>
</feature>
<dbReference type="InterPro" id="IPR007497">
    <property type="entry name" value="SIMPL/DUF541"/>
</dbReference>
<accession>A0A1Y5RK96</accession>
<evidence type="ECO:0000313" key="2">
    <source>
        <dbReference type="EMBL" id="SLN16786.1"/>
    </source>
</evidence>
<proteinExistence type="predicted"/>
<reference evidence="2 3" key="1">
    <citation type="submission" date="2017-03" db="EMBL/GenBank/DDBJ databases">
        <authorList>
            <person name="Afonso C.L."/>
            <person name="Miller P.J."/>
            <person name="Scott M.A."/>
            <person name="Spackman E."/>
            <person name="Goraichik I."/>
            <person name="Dimitrov K.M."/>
            <person name="Suarez D.L."/>
            <person name="Swayne D.E."/>
        </authorList>
    </citation>
    <scope>NUCLEOTIDE SEQUENCE [LARGE SCALE GENOMIC DNA]</scope>
    <source>
        <strain evidence="2 3">CECT 7066</strain>
    </source>
</reference>
<dbReference type="STRING" id="315423.SAMN04488020_101416"/>
<gene>
    <name evidence="2" type="ORF">PAM7066_00416</name>
</gene>
<dbReference type="RefSeq" id="WP_085852441.1">
    <property type="nucleotide sequence ID" value="NZ_FOPF01000001.1"/>
</dbReference>
<dbReference type="Proteomes" id="UP000193870">
    <property type="component" value="Unassembled WGS sequence"/>
</dbReference>
<organism evidence="2 3">
    <name type="scientific">Palleronia marisminoris</name>
    <dbReference type="NCBI Taxonomy" id="315423"/>
    <lineage>
        <taxon>Bacteria</taxon>
        <taxon>Pseudomonadati</taxon>
        <taxon>Pseudomonadota</taxon>
        <taxon>Alphaproteobacteria</taxon>
        <taxon>Rhodobacterales</taxon>
        <taxon>Roseobacteraceae</taxon>
        <taxon>Palleronia</taxon>
    </lineage>
</organism>
<dbReference type="PANTHER" id="PTHR34387:SF1">
    <property type="entry name" value="PERIPLASMIC IMMUNOGENIC PROTEIN"/>
    <property type="match status" value="1"/>
</dbReference>
<protein>
    <submittedName>
        <fullName evidence="2">26 kDa periplasmic immunogenic protein</fullName>
    </submittedName>
</protein>
<name>A0A1Y5RK96_9RHOB</name>
<dbReference type="AlphaFoldDB" id="A0A1Y5RK96"/>
<dbReference type="GO" id="GO:0006974">
    <property type="term" value="P:DNA damage response"/>
    <property type="evidence" value="ECO:0007669"/>
    <property type="project" value="TreeGrafter"/>
</dbReference>
<evidence type="ECO:0000256" key="1">
    <source>
        <dbReference type="SAM" id="SignalP"/>
    </source>
</evidence>
<evidence type="ECO:0000313" key="3">
    <source>
        <dbReference type="Proteomes" id="UP000193870"/>
    </source>
</evidence>
<dbReference type="Gene3D" id="3.30.110.170">
    <property type="entry name" value="Protein of unknown function (DUF541), domain 1"/>
    <property type="match status" value="1"/>
</dbReference>
<dbReference type="Gene3D" id="3.30.70.2970">
    <property type="entry name" value="Protein of unknown function (DUF541), domain 2"/>
    <property type="match status" value="1"/>
</dbReference>
<feature type="signal peptide" evidence="1">
    <location>
        <begin position="1"/>
        <end position="20"/>
    </location>
</feature>
<dbReference type="Pfam" id="PF04402">
    <property type="entry name" value="SIMPL"/>
    <property type="match status" value="1"/>
</dbReference>
<dbReference type="PANTHER" id="PTHR34387">
    <property type="entry name" value="SLR1258 PROTEIN"/>
    <property type="match status" value="1"/>
</dbReference>
<sequence>MLIRTLTMVAGVALASPVLGQTLTVGGTGEVAFEPDLALVTLGVEADAPTPAEAVTAMGQGLSPVLQSLTDAGIAPRDMQTGTLNLRPVYADQAETRPNEGPEIAGYRAESLLSVRVRDLDTLGPVLDAAVTQGANRLEGIQWQLSDPQAAEDAALGAAVADAVRKAAVMAQAAGLGLGEIEELREGEVGYEPPQPMMRMEASMADMPIARGEVGVTANVTLRFATVAD</sequence>
<keyword evidence="3" id="KW-1185">Reference proteome</keyword>
<dbReference type="InterPro" id="IPR052022">
    <property type="entry name" value="26kDa_periplasmic_antigen"/>
</dbReference>
<dbReference type="EMBL" id="FWFV01000001">
    <property type="protein sequence ID" value="SLN16786.1"/>
    <property type="molecule type" value="Genomic_DNA"/>
</dbReference>
<keyword evidence="1" id="KW-0732">Signal</keyword>